<dbReference type="AlphaFoldDB" id="A0A6M0RGN6"/>
<name>A0A6M0RGN6_9CYAN</name>
<keyword evidence="1" id="KW-1133">Transmembrane helix</keyword>
<gene>
    <name evidence="2" type="ORF">DXZ20_06845</name>
</gene>
<evidence type="ECO:0000256" key="1">
    <source>
        <dbReference type="SAM" id="Phobius"/>
    </source>
</evidence>
<sequence>MQFSDLTRRGRLPRLDSTDILPLAFAGLSAGVVVLTIALLWLAVSFSKLANKPSPTLVQQVDGRAFTVRPADVHYREPEVIRRVVSDWAVMTFTWGSIPGKETETLEEEGIKVKSTDRVTESAWEAGFLLSSDFRDVFLAQLATEIIPDAVFDGQVSAVIIPQEVSLPQVVNEGLWQVDLIATRIVFDDTNPSGTTIPFNRRFYVRAIEPPRKPLIKNASDYQQVVYRLLESGLQIDEIRPIHGEEISQ</sequence>
<keyword evidence="1" id="KW-0472">Membrane</keyword>
<proteinExistence type="predicted"/>
<evidence type="ECO:0000313" key="3">
    <source>
        <dbReference type="Proteomes" id="UP000481033"/>
    </source>
</evidence>
<evidence type="ECO:0000313" key="2">
    <source>
        <dbReference type="EMBL" id="NEZ55398.1"/>
    </source>
</evidence>
<keyword evidence="1" id="KW-0812">Transmembrane</keyword>
<dbReference type="EMBL" id="QXHD01000004">
    <property type="protein sequence ID" value="NEZ55398.1"/>
    <property type="molecule type" value="Genomic_DNA"/>
</dbReference>
<organism evidence="2 3">
    <name type="scientific">Adonisia turfae CCMR0081</name>
    <dbReference type="NCBI Taxonomy" id="2292702"/>
    <lineage>
        <taxon>Bacteria</taxon>
        <taxon>Bacillati</taxon>
        <taxon>Cyanobacteriota</taxon>
        <taxon>Adonisia</taxon>
        <taxon>Adonisia turfae</taxon>
    </lineage>
</organism>
<feature type="transmembrane region" description="Helical" evidence="1">
    <location>
        <begin position="20"/>
        <end position="44"/>
    </location>
</feature>
<reference evidence="2 3" key="1">
    <citation type="journal article" date="2020" name="Microb. Ecol.">
        <title>Ecogenomics of the Marine Benthic Filamentous Cyanobacterium Adonisia.</title>
        <authorList>
            <person name="Walter J.M."/>
            <person name="Coutinho F.H."/>
            <person name="Leomil L."/>
            <person name="Hargreaves P.I."/>
            <person name="Campeao M.E."/>
            <person name="Vieira V.V."/>
            <person name="Silva B.S."/>
            <person name="Fistarol G.O."/>
            <person name="Salomon P.S."/>
            <person name="Sawabe T."/>
            <person name="Mino S."/>
            <person name="Hosokawa M."/>
            <person name="Miyashita H."/>
            <person name="Maruyama F."/>
            <person name="van Verk M.C."/>
            <person name="Dutilh B.E."/>
            <person name="Thompson C.C."/>
            <person name="Thompson F.L."/>
        </authorList>
    </citation>
    <scope>NUCLEOTIDE SEQUENCE [LARGE SCALE GENOMIC DNA]</scope>
    <source>
        <strain evidence="2 3">CCMR0081</strain>
    </source>
</reference>
<keyword evidence="3" id="KW-1185">Reference proteome</keyword>
<protein>
    <submittedName>
        <fullName evidence="2">Uncharacterized protein</fullName>
    </submittedName>
</protein>
<comment type="caution">
    <text evidence="2">The sequence shown here is derived from an EMBL/GenBank/DDBJ whole genome shotgun (WGS) entry which is preliminary data.</text>
</comment>
<accession>A0A6M0RGN6</accession>
<dbReference type="Proteomes" id="UP000481033">
    <property type="component" value="Unassembled WGS sequence"/>
</dbReference>
<dbReference type="RefSeq" id="WP_163697233.1">
    <property type="nucleotide sequence ID" value="NZ_QXHD01000004.1"/>
</dbReference>